<dbReference type="PANTHER" id="PTHR43405">
    <property type="entry name" value="GLYCOSYL HYDROLASE DIGH"/>
    <property type="match status" value="1"/>
</dbReference>
<dbReference type="InterPro" id="IPR052177">
    <property type="entry name" value="Divisome_Glycosyl_Hydrolase"/>
</dbReference>
<reference evidence="4" key="1">
    <citation type="journal article" date="2011" name="MBio">
        <title>Novel metabolic attributes of the genus Cyanothece, comprising a group of unicellular nitrogen-fixing Cyanobacteria.</title>
        <authorList>
            <person name="Bandyopadhyay A."/>
            <person name="Elvitigala T."/>
            <person name="Welsh E."/>
            <person name="Stockel J."/>
            <person name="Liberton M."/>
            <person name="Min H."/>
            <person name="Sherman L.A."/>
            <person name="Pakrasi H.B."/>
        </authorList>
    </citation>
    <scope>NUCLEOTIDE SEQUENCE [LARGE SCALE GENOMIC DNA]</scope>
    <source>
        <strain evidence="4">PCC 7822</strain>
    </source>
</reference>
<keyword evidence="4" id="KW-1185">Reference proteome</keyword>
<dbReference type="STRING" id="497965.Cyan7822_1452"/>
<dbReference type="OrthoDB" id="580981at2"/>
<evidence type="ECO:0000259" key="2">
    <source>
        <dbReference type="Pfam" id="PF02638"/>
    </source>
</evidence>
<protein>
    <recommendedName>
        <fullName evidence="2">Glycosyl hydrolase-like 10 domain-containing protein</fullName>
    </recommendedName>
</protein>
<dbReference type="RefSeq" id="WP_013321555.1">
    <property type="nucleotide sequence ID" value="NC_014501.1"/>
</dbReference>
<dbReference type="KEGG" id="cyj:Cyan7822_1452"/>
<gene>
    <name evidence="3" type="ordered locus">Cyan7822_1452</name>
</gene>
<accession>E0UJT7</accession>
<dbReference type="eggNOG" id="COG1649">
    <property type="taxonomic scope" value="Bacteria"/>
</dbReference>
<evidence type="ECO:0000256" key="1">
    <source>
        <dbReference type="ARBA" id="ARBA00022729"/>
    </source>
</evidence>
<evidence type="ECO:0000313" key="4">
    <source>
        <dbReference type="Proteomes" id="UP000008206"/>
    </source>
</evidence>
<dbReference type="AlphaFoldDB" id="E0UJT7"/>
<proteinExistence type="predicted"/>
<dbReference type="InterPro" id="IPR017853">
    <property type="entry name" value="GH"/>
</dbReference>
<name>E0UJT7_GLOV7</name>
<dbReference type="EMBL" id="CP002198">
    <property type="protein sequence ID" value="ADN13448.1"/>
    <property type="molecule type" value="Genomic_DNA"/>
</dbReference>
<dbReference type="InterPro" id="IPR003790">
    <property type="entry name" value="GHL10"/>
</dbReference>
<keyword evidence="1" id="KW-0732">Signal</keyword>
<feature type="domain" description="Glycosyl hydrolase-like 10" evidence="2">
    <location>
        <begin position="43"/>
        <end position="347"/>
    </location>
</feature>
<organism evidence="3 4">
    <name type="scientific">Gloeothece verrucosa (strain PCC 7822)</name>
    <name type="common">Cyanothece sp. (strain PCC 7822)</name>
    <dbReference type="NCBI Taxonomy" id="497965"/>
    <lineage>
        <taxon>Bacteria</taxon>
        <taxon>Bacillati</taxon>
        <taxon>Cyanobacteriota</taxon>
        <taxon>Cyanophyceae</taxon>
        <taxon>Oscillatoriophycideae</taxon>
        <taxon>Chroococcales</taxon>
        <taxon>Aphanothecaceae</taxon>
        <taxon>Gloeothece</taxon>
        <taxon>Gloeothece verrucosa</taxon>
    </lineage>
</organism>
<dbReference type="SUPFAM" id="SSF51445">
    <property type="entry name" value="(Trans)glycosidases"/>
    <property type="match status" value="1"/>
</dbReference>
<dbReference type="Gene3D" id="3.20.20.80">
    <property type="entry name" value="Glycosidases"/>
    <property type="match status" value="1"/>
</dbReference>
<dbReference type="Proteomes" id="UP000008206">
    <property type="component" value="Chromosome"/>
</dbReference>
<dbReference type="Pfam" id="PF02638">
    <property type="entry name" value="GHL10"/>
    <property type="match status" value="1"/>
</dbReference>
<dbReference type="PANTHER" id="PTHR43405:SF1">
    <property type="entry name" value="GLYCOSYL HYDROLASE DIGH"/>
    <property type="match status" value="1"/>
</dbReference>
<sequence>MMKKSQYISRKFKIIFCFTVALLISVSSIFIPYPSDAQNLSSELRGVWLTNIDSEVLFKQKNISKAIETLSKLNFNTLYPTVWNWGYTLYPSSVAKQTTGISIDPTEGLKGRDILKEIIKDAHQKGMAVIPWFEFGFMAPADSELAKRHPEWLTKRQDNTIIWWEGKAHQRVWLNPLNPEVQKFITNLVVEIVSNYDVDGIQFDDHFGYPSDFGYDPITVSLYQQEHGGKLPPNNVKDPEWIQWRADKITAYMTQLFSTIKKSNPHALVSLSPNPQKFSLEAFLLDWKTWEEKGLIEELVIQVYRENQKDFERELSQPELQEAKAHIPVGIGILAGLKGRPVPMNKIRTQVQTTRDQGFAGVSFFFYESLWEMAAELPQRRQSALKAMFSTPLKRPSVVGMTPPK</sequence>
<evidence type="ECO:0000313" key="3">
    <source>
        <dbReference type="EMBL" id="ADN13448.1"/>
    </source>
</evidence>
<dbReference type="HOGENOM" id="CLU_029517_1_1_3"/>